<proteinExistence type="predicted"/>
<dbReference type="AlphaFoldDB" id="A0AAV5LFF4"/>
<keyword evidence="2" id="KW-1133">Transmembrane helix</keyword>
<gene>
    <name evidence="3" type="ORF">SLEP1_g44059</name>
</gene>
<keyword evidence="4" id="KW-1185">Reference proteome</keyword>
<feature type="compositionally biased region" description="Pro residues" evidence="1">
    <location>
        <begin position="64"/>
        <end position="77"/>
    </location>
</feature>
<sequence>MEMATVCTPTPTHHFKHSTRFSATTINTNPPSPLIVSPLRHRRPSLNLSTNPNARLSCCFSASPIPPSPQDPNPSRPPGLAGTFSSFQNRVRIFFAVLFWMSLFFWASAWDGRNNNRPRKGSPFRR</sequence>
<reference evidence="3 4" key="1">
    <citation type="journal article" date="2021" name="Commun. Biol.">
        <title>The genome of Shorea leprosula (Dipterocarpaceae) highlights the ecological relevance of drought in aseasonal tropical rainforests.</title>
        <authorList>
            <person name="Ng K.K.S."/>
            <person name="Kobayashi M.J."/>
            <person name="Fawcett J.A."/>
            <person name="Hatakeyama M."/>
            <person name="Paape T."/>
            <person name="Ng C.H."/>
            <person name="Ang C.C."/>
            <person name="Tnah L.H."/>
            <person name="Lee C.T."/>
            <person name="Nishiyama T."/>
            <person name="Sese J."/>
            <person name="O'Brien M.J."/>
            <person name="Copetti D."/>
            <person name="Mohd Noor M.I."/>
            <person name="Ong R.C."/>
            <person name="Putra M."/>
            <person name="Sireger I.Z."/>
            <person name="Indrioko S."/>
            <person name="Kosugi Y."/>
            <person name="Izuno A."/>
            <person name="Isagi Y."/>
            <person name="Lee S.L."/>
            <person name="Shimizu K.K."/>
        </authorList>
    </citation>
    <scope>NUCLEOTIDE SEQUENCE [LARGE SCALE GENOMIC DNA]</scope>
    <source>
        <strain evidence="3">214</strain>
    </source>
</reference>
<name>A0AAV5LFF4_9ROSI</name>
<evidence type="ECO:0000313" key="3">
    <source>
        <dbReference type="EMBL" id="GKV35852.1"/>
    </source>
</evidence>
<feature type="transmembrane region" description="Helical" evidence="2">
    <location>
        <begin position="93"/>
        <end position="110"/>
    </location>
</feature>
<evidence type="ECO:0000256" key="1">
    <source>
        <dbReference type="SAM" id="MobiDB-lite"/>
    </source>
</evidence>
<keyword evidence="2" id="KW-0472">Membrane</keyword>
<accession>A0AAV5LFF4</accession>
<evidence type="ECO:0000256" key="2">
    <source>
        <dbReference type="SAM" id="Phobius"/>
    </source>
</evidence>
<dbReference type="PANTHER" id="PTHR37706">
    <property type="entry name" value="TRANSMEMBRANE PROTEIN"/>
    <property type="match status" value="1"/>
</dbReference>
<feature type="region of interest" description="Disordered" evidence="1">
    <location>
        <begin position="23"/>
        <end position="82"/>
    </location>
</feature>
<organism evidence="3 4">
    <name type="scientific">Rubroshorea leprosula</name>
    <dbReference type="NCBI Taxonomy" id="152421"/>
    <lineage>
        <taxon>Eukaryota</taxon>
        <taxon>Viridiplantae</taxon>
        <taxon>Streptophyta</taxon>
        <taxon>Embryophyta</taxon>
        <taxon>Tracheophyta</taxon>
        <taxon>Spermatophyta</taxon>
        <taxon>Magnoliopsida</taxon>
        <taxon>eudicotyledons</taxon>
        <taxon>Gunneridae</taxon>
        <taxon>Pentapetalae</taxon>
        <taxon>rosids</taxon>
        <taxon>malvids</taxon>
        <taxon>Malvales</taxon>
        <taxon>Dipterocarpaceae</taxon>
        <taxon>Rubroshorea</taxon>
    </lineage>
</organism>
<dbReference type="EMBL" id="BPVZ01000113">
    <property type="protein sequence ID" value="GKV35852.1"/>
    <property type="molecule type" value="Genomic_DNA"/>
</dbReference>
<dbReference type="PANTHER" id="PTHR37706:SF2">
    <property type="entry name" value="TRANSMEMBRANE PROTEIN"/>
    <property type="match status" value="1"/>
</dbReference>
<protein>
    <submittedName>
        <fullName evidence="3">Uncharacterized protein</fullName>
    </submittedName>
</protein>
<comment type="caution">
    <text evidence="3">The sequence shown here is derived from an EMBL/GenBank/DDBJ whole genome shotgun (WGS) entry which is preliminary data.</text>
</comment>
<dbReference type="Proteomes" id="UP001054252">
    <property type="component" value="Unassembled WGS sequence"/>
</dbReference>
<evidence type="ECO:0000313" key="4">
    <source>
        <dbReference type="Proteomes" id="UP001054252"/>
    </source>
</evidence>
<keyword evidence="2" id="KW-0812">Transmembrane</keyword>